<sequence length="377" mass="41737">MIYLDHCATTKVCPQAVEAAVHVMQEEFGNPSSLHFLGYQAEKVFRSAQETLAKGLDCQPEEVYFTSGATESNNLAIRGGLTARRRQRNKVISTAIEHASVLELTKQLAQEGYEVEYISPRSNGQFDPMDFFQAVDEKTALVSVMLVNNETGLRLPVEEIARAVKRKDPEVLFHVDGVQGFLKIPFSFRKSGIDLFSASGHKVYAPKGVGLLAVKKGVRLVPLLYGGHQQKNLRVGTEAMPQIAAFAASAGWLMETAPAHLEHYKALNACLRERLGRLEGIIFHSDEHCVPYILNFSVKDIRSEVNLHFLEQYGICVSSGSACAKGAKSHVLKALGKTDREADTALRIGLGPENTEEEMEELVRRVEEGMQRLAKLR</sequence>
<dbReference type="Proteomes" id="UP000886749">
    <property type="component" value="Unassembled WGS sequence"/>
</dbReference>
<keyword evidence="3" id="KW-0479">Metal-binding</keyword>
<proteinExistence type="inferred from homology"/>
<comment type="caution">
    <text evidence="9">The sequence shown here is derived from an EMBL/GenBank/DDBJ whole genome shotgun (WGS) entry which is preliminary data.</text>
</comment>
<dbReference type="InterPro" id="IPR020578">
    <property type="entry name" value="Aminotrans_V_PyrdxlP_BS"/>
</dbReference>
<dbReference type="PROSITE" id="PS00595">
    <property type="entry name" value="AA_TRANSFER_CLASS_5"/>
    <property type="match status" value="1"/>
</dbReference>
<gene>
    <name evidence="9" type="ORF">IAB36_04545</name>
</gene>
<dbReference type="EMBL" id="DVGY01000101">
    <property type="protein sequence ID" value="HIR41080.1"/>
    <property type="molecule type" value="Genomic_DNA"/>
</dbReference>
<evidence type="ECO:0000259" key="8">
    <source>
        <dbReference type="Pfam" id="PF00266"/>
    </source>
</evidence>
<keyword evidence="4" id="KW-0663">Pyridoxal phosphate</keyword>
<evidence type="ECO:0000256" key="5">
    <source>
        <dbReference type="ARBA" id="ARBA00023004"/>
    </source>
</evidence>
<dbReference type="InterPro" id="IPR015421">
    <property type="entry name" value="PyrdxlP-dep_Trfase_major"/>
</dbReference>
<accession>A0A9D1AJ66</accession>
<evidence type="ECO:0000256" key="2">
    <source>
        <dbReference type="ARBA" id="ARBA00006490"/>
    </source>
</evidence>
<name>A0A9D1AJ66_9FIRM</name>
<dbReference type="InterPro" id="IPR015422">
    <property type="entry name" value="PyrdxlP-dep_Trfase_small"/>
</dbReference>
<keyword evidence="6" id="KW-0411">Iron-sulfur</keyword>
<dbReference type="Pfam" id="PF00266">
    <property type="entry name" value="Aminotran_5"/>
    <property type="match status" value="1"/>
</dbReference>
<reference evidence="9" key="2">
    <citation type="journal article" date="2021" name="PeerJ">
        <title>Extensive microbial diversity within the chicken gut microbiome revealed by metagenomics and culture.</title>
        <authorList>
            <person name="Gilroy R."/>
            <person name="Ravi A."/>
            <person name="Getino M."/>
            <person name="Pursley I."/>
            <person name="Horton D.L."/>
            <person name="Alikhan N.F."/>
            <person name="Baker D."/>
            <person name="Gharbi K."/>
            <person name="Hall N."/>
            <person name="Watson M."/>
            <person name="Adriaenssens E.M."/>
            <person name="Foster-Nyarko E."/>
            <person name="Jarju S."/>
            <person name="Secka A."/>
            <person name="Antonio M."/>
            <person name="Oren A."/>
            <person name="Chaudhuri R.R."/>
            <person name="La Ragione R."/>
            <person name="Hildebrand F."/>
            <person name="Pallen M.J."/>
        </authorList>
    </citation>
    <scope>NUCLEOTIDE SEQUENCE</scope>
    <source>
        <strain evidence="9">CHK184-25365</strain>
    </source>
</reference>
<evidence type="ECO:0000256" key="3">
    <source>
        <dbReference type="ARBA" id="ARBA00022723"/>
    </source>
</evidence>
<feature type="domain" description="Aminotransferase class V" evidence="8">
    <location>
        <begin position="2"/>
        <end position="362"/>
    </location>
</feature>
<evidence type="ECO:0000256" key="1">
    <source>
        <dbReference type="ARBA" id="ARBA00001933"/>
    </source>
</evidence>
<dbReference type="GO" id="GO:0051536">
    <property type="term" value="F:iron-sulfur cluster binding"/>
    <property type="evidence" value="ECO:0007669"/>
    <property type="project" value="UniProtKB-KW"/>
</dbReference>
<dbReference type="PANTHER" id="PTHR11601:SF50">
    <property type="entry name" value="CYSTEINE DESULFURASE ISCS 2-RELATED"/>
    <property type="match status" value="1"/>
</dbReference>
<organism evidence="9 10">
    <name type="scientific">Candidatus Egerieicola pullicola</name>
    <dbReference type="NCBI Taxonomy" id="2840775"/>
    <lineage>
        <taxon>Bacteria</taxon>
        <taxon>Bacillati</taxon>
        <taxon>Bacillota</taxon>
        <taxon>Clostridia</taxon>
        <taxon>Eubacteriales</taxon>
        <taxon>Oscillospiraceae</taxon>
        <taxon>Oscillospiraceae incertae sedis</taxon>
        <taxon>Candidatus Egerieicola</taxon>
    </lineage>
</organism>
<protein>
    <submittedName>
        <fullName evidence="9">Cysteine desulfurase</fullName>
    </submittedName>
</protein>
<dbReference type="GO" id="GO:0046872">
    <property type="term" value="F:metal ion binding"/>
    <property type="evidence" value="ECO:0007669"/>
    <property type="project" value="UniProtKB-KW"/>
</dbReference>
<dbReference type="GO" id="GO:0003824">
    <property type="term" value="F:catalytic activity"/>
    <property type="evidence" value="ECO:0007669"/>
    <property type="project" value="UniProtKB-ARBA"/>
</dbReference>
<dbReference type="SUPFAM" id="SSF53383">
    <property type="entry name" value="PLP-dependent transferases"/>
    <property type="match status" value="1"/>
</dbReference>
<dbReference type="Gene3D" id="3.90.1150.10">
    <property type="entry name" value="Aspartate Aminotransferase, domain 1"/>
    <property type="match status" value="1"/>
</dbReference>
<comment type="cofactor">
    <cofactor evidence="1 7">
        <name>pyridoxal 5'-phosphate</name>
        <dbReference type="ChEBI" id="CHEBI:597326"/>
    </cofactor>
</comment>
<evidence type="ECO:0000313" key="10">
    <source>
        <dbReference type="Proteomes" id="UP000886749"/>
    </source>
</evidence>
<keyword evidence="5" id="KW-0408">Iron</keyword>
<dbReference type="AlphaFoldDB" id="A0A9D1AJ66"/>
<evidence type="ECO:0000313" key="9">
    <source>
        <dbReference type="EMBL" id="HIR41080.1"/>
    </source>
</evidence>
<dbReference type="PIRSF" id="PIRSF005572">
    <property type="entry name" value="NifS"/>
    <property type="match status" value="1"/>
</dbReference>
<dbReference type="Gene3D" id="3.40.640.10">
    <property type="entry name" value="Type I PLP-dependent aspartate aminotransferase-like (Major domain)"/>
    <property type="match status" value="1"/>
</dbReference>
<evidence type="ECO:0000256" key="4">
    <source>
        <dbReference type="ARBA" id="ARBA00022898"/>
    </source>
</evidence>
<dbReference type="InterPro" id="IPR016454">
    <property type="entry name" value="Cysteine_dSase"/>
</dbReference>
<reference evidence="9" key="1">
    <citation type="submission" date="2020-10" db="EMBL/GenBank/DDBJ databases">
        <authorList>
            <person name="Gilroy R."/>
        </authorList>
    </citation>
    <scope>NUCLEOTIDE SEQUENCE</scope>
    <source>
        <strain evidence="9">CHK184-25365</strain>
    </source>
</reference>
<dbReference type="InterPro" id="IPR015424">
    <property type="entry name" value="PyrdxlP-dep_Trfase"/>
</dbReference>
<evidence type="ECO:0000256" key="7">
    <source>
        <dbReference type="RuleBase" id="RU004504"/>
    </source>
</evidence>
<dbReference type="InterPro" id="IPR000192">
    <property type="entry name" value="Aminotrans_V_dom"/>
</dbReference>
<comment type="similarity">
    <text evidence="2">Belongs to the class-V pyridoxal-phosphate-dependent aminotransferase family. NifS/IscS subfamily.</text>
</comment>
<evidence type="ECO:0000256" key="6">
    <source>
        <dbReference type="ARBA" id="ARBA00023014"/>
    </source>
</evidence>
<dbReference type="PANTHER" id="PTHR11601">
    <property type="entry name" value="CYSTEINE DESULFURYLASE FAMILY MEMBER"/>
    <property type="match status" value="1"/>
</dbReference>